<dbReference type="EMBL" id="OC872202">
    <property type="protein sequence ID" value="CAD7635761.1"/>
    <property type="molecule type" value="Genomic_DNA"/>
</dbReference>
<sequence>MAEPTTSGGPKECHKYVQRVVHRTAEQIKLVEELKMTKEKIKEAEEEWQNSLHSWKSKRRQSKNSEEGKPITTKVTICLRLNGSKYVCTTMVM</sequence>
<evidence type="ECO:0000259" key="2">
    <source>
        <dbReference type="Pfam" id="PF15949"/>
    </source>
</evidence>
<reference evidence="3" key="1">
    <citation type="submission" date="2020-11" db="EMBL/GenBank/DDBJ databases">
        <authorList>
            <person name="Tran Van P."/>
        </authorList>
    </citation>
    <scope>NUCLEOTIDE SEQUENCE</scope>
</reference>
<dbReference type="Pfam" id="PF15949">
    <property type="entry name" value="DUF4757"/>
    <property type="match status" value="1"/>
</dbReference>
<organism evidence="3">
    <name type="scientific">Medioppia subpectinata</name>
    <dbReference type="NCBI Taxonomy" id="1979941"/>
    <lineage>
        <taxon>Eukaryota</taxon>
        <taxon>Metazoa</taxon>
        <taxon>Ecdysozoa</taxon>
        <taxon>Arthropoda</taxon>
        <taxon>Chelicerata</taxon>
        <taxon>Arachnida</taxon>
        <taxon>Acari</taxon>
        <taxon>Acariformes</taxon>
        <taxon>Sarcoptiformes</taxon>
        <taxon>Oribatida</taxon>
        <taxon>Brachypylina</taxon>
        <taxon>Oppioidea</taxon>
        <taxon>Oppiidae</taxon>
        <taxon>Medioppia</taxon>
    </lineage>
</organism>
<evidence type="ECO:0000313" key="4">
    <source>
        <dbReference type="Proteomes" id="UP000759131"/>
    </source>
</evidence>
<feature type="domain" description="DUF4757" evidence="2">
    <location>
        <begin position="31"/>
        <end position="63"/>
    </location>
</feature>
<proteinExistence type="predicted"/>
<dbReference type="Proteomes" id="UP000759131">
    <property type="component" value="Unassembled WGS sequence"/>
</dbReference>
<feature type="region of interest" description="Disordered" evidence="1">
    <location>
        <begin position="45"/>
        <end position="69"/>
    </location>
</feature>
<keyword evidence="4" id="KW-1185">Reference proteome</keyword>
<dbReference type="OrthoDB" id="15627at2759"/>
<name>A0A7R9L6E7_9ACAR</name>
<dbReference type="InterPro" id="IPR031865">
    <property type="entry name" value="DUF4757"/>
</dbReference>
<protein>
    <recommendedName>
        <fullName evidence="2">DUF4757 domain-containing protein</fullName>
    </recommendedName>
</protein>
<accession>A0A7R9L6E7</accession>
<dbReference type="AlphaFoldDB" id="A0A7R9L6E7"/>
<dbReference type="EMBL" id="CAJPIZ010017627">
    <property type="protein sequence ID" value="CAG2116191.1"/>
    <property type="molecule type" value="Genomic_DNA"/>
</dbReference>
<evidence type="ECO:0000313" key="3">
    <source>
        <dbReference type="EMBL" id="CAD7635761.1"/>
    </source>
</evidence>
<gene>
    <name evidence="3" type="ORF">OSB1V03_LOCUS16152</name>
</gene>
<evidence type="ECO:0000256" key="1">
    <source>
        <dbReference type="SAM" id="MobiDB-lite"/>
    </source>
</evidence>